<dbReference type="Proteomes" id="UP001195963">
    <property type="component" value="Unassembled WGS sequence"/>
</dbReference>
<evidence type="ECO:0000259" key="4">
    <source>
        <dbReference type="Pfam" id="PF22624"/>
    </source>
</evidence>
<feature type="domain" description="4'-phosphopantetheinyl transferase" evidence="3">
    <location>
        <begin position="137"/>
        <end position="219"/>
    </location>
</feature>
<dbReference type="InterPro" id="IPR037143">
    <property type="entry name" value="4-PPantetheinyl_Trfase_dom_sf"/>
</dbReference>
<dbReference type="Pfam" id="PF01648">
    <property type="entry name" value="ACPS"/>
    <property type="match status" value="1"/>
</dbReference>
<dbReference type="GO" id="GO:0016740">
    <property type="term" value="F:transferase activity"/>
    <property type="evidence" value="ECO:0007669"/>
    <property type="project" value="UniProtKB-KW"/>
</dbReference>
<feature type="domain" description="4'-phosphopantetheinyl transferase N-terminal" evidence="4">
    <location>
        <begin position="28"/>
        <end position="120"/>
    </location>
</feature>
<evidence type="ECO:0000313" key="6">
    <source>
        <dbReference type="Proteomes" id="UP001195963"/>
    </source>
</evidence>
<protein>
    <submittedName>
        <fullName evidence="5">4'-phosphopantetheinyl transferase superfamily protein</fullName>
    </submittedName>
</protein>
<dbReference type="InterPro" id="IPR008278">
    <property type="entry name" value="4-PPantetheinyl_Trfase_dom"/>
</dbReference>
<proteinExistence type="inferred from homology"/>
<evidence type="ECO:0000256" key="1">
    <source>
        <dbReference type="ARBA" id="ARBA00010990"/>
    </source>
</evidence>
<gene>
    <name evidence="5" type="ORF">K0625_21800</name>
</gene>
<dbReference type="InterPro" id="IPR050559">
    <property type="entry name" value="P-Pant_transferase_sf"/>
</dbReference>
<comment type="similarity">
    <text evidence="1">Belongs to the P-Pant transferase superfamily. Gsp/Sfp/HetI/AcpT family.</text>
</comment>
<dbReference type="Gene3D" id="3.90.470.20">
    <property type="entry name" value="4'-phosphopantetheinyl transferase domain"/>
    <property type="match status" value="2"/>
</dbReference>
<evidence type="ECO:0000256" key="2">
    <source>
        <dbReference type="ARBA" id="ARBA00022679"/>
    </source>
</evidence>
<dbReference type="SUPFAM" id="SSF56214">
    <property type="entry name" value="4'-phosphopantetheinyl transferase"/>
    <property type="match status" value="2"/>
</dbReference>
<organism evidence="5 6">
    <name type="scientific">Shewanella nanhaiensis</name>
    <dbReference type="NCBI Taxonomy" id="2864872"/>
    <lineage>
        <taxon>Bacteria</taxon>
        <taxon>Pseudomonadati</taxon>
        <taxon>Pseudomonadota</taxon>
        <taxon>Gammaproteobacteria</taxon>
        <taxon>Alteromonadales</taxon>
        <taxon>Shewanellaceae</taxon>
        <taxon>Shewanella</taxon>
    </lineage>
</organism>
<dbReference type="EMBL" id="JAHZST010000023">
    <property type="protein sequence ID" value="MBW8186260.1"/>
    <property type="molecule type" value="Genomic_DNA"/>
</dbReference>
<dbReference type="RefSeq" id="WP_220111565.1">
    <property type="nucleotide sequence ID" value="NZ_JAHZST010000023.1"/>
</dbReference>
<dbReference type="Pfam" id="PF22624">
    <property type="entry name" value="AASDHPPT_N"/>
    <property type="match status" value="1"/>
</dbReference>
<dbReference type="PANTHER" id="PTHR12215">
    <property type="entry name" value="PHOSPHOPANTETHEINE TRANSFERASE"/>
    <property type="match status" value="1"/>
</dbReference>
<keyword evidence="2 5" id="KW-0808">Transferase</keyword>
<comment type="caution">
    <text evidence="5">The sequence shown here is derived from an EMBL/GenBank/DDBJ whole genome shotgun (WGS) entry which is preliminary data.</text>
</comment>
<evidence type="ECO:0000313" key="5">
    <source>
        <dbReference type="EMBL" id="MBW8186260.1"/>
    </source>
</evidence>
<keyword evidence="6" id="KW-1185">Reference proteome</keyword>
<evidence type="ECO:0000259" key="3">
    <source>
        <dbReference type="Pfam" id="PF01648"/>
    </source>
</evidence>
<dbReference type="PANTHER" id="PTHR12215:SF10">
    <property type="entry name" value="L-AMINOADIPATE-SEMIALDEHYDE DEHYDROGENASE-PHOSPHOPANTETHEINYL TRANSFERASE"/>
    <property type="match status" value="1"/>
</dbReference>
<reference evidence="5 6" key="1">
    <citation type="submission" date="2021-07" db="EMBL/GenBank/DDBJ databases">
        <title>Shewanella sp. nov, isolated from SCS.</title>
        <authorList>
            <person name="Cao W.R."/>
        </authorList>
    </citation>
    <scope>NUCLEOTIDE SEQUENCE [LARGE SCALE GENOMIC DNA]</scope>
    <source>
        <strain evidence="5 6">NR704-98</strain>
    </source>
</reference>
<sequence>MSPISSLSPSPEVTLYFCPLNTEAMSPDDTKLVRSWLPEDELAKVSRYVQADARDKALMVRGYLRGILSLTRSGDVTLSPGEWQFEYGEKGKPDLITAQALSSGLRFNISHSGDWLVVAVYQGQSGLSGGGRAFIELGVDIERNRDSTNIYPILNHYFTQSETDALLSLPESCQRQRFFDLWALKESYIKAKGLGLALSLKSFYFDFTRATKQKIEVKKLNGPAVECVLLDGIELYLVQEGEGDKCAADTWCLFLGRLCEEYRFAVSASYIGTFNLKACQLTLTEMLACLK</sequence>
<accession>A0ABS7E9G4</accession>
<dbReference type="InterPro" id="IPR055066">
    <property type="entry name" value="AASDHPPT_N"/>
</dbReference>
<name>A0ABS7E9G4_9GAMM</name>